<keyword evidence="10" id="KW-1185">Reference proteome</keyword>
<dbReference type="SUPFAM" id="SSF52540">
    <property type="entry name" value="P-loop containing nucleoside triphosphate hydrolases"/>
    <property type="match status" value="1"/>
</dbReference>
<evidence type="ECO:0000313" key="10">
    <source>
        <dbReference type="Proteomes" id="UP000292424"/>
    </source>
</evidence>
<dbReference type="Proteomes" id="UP000292424">
    <property type="component" value="Chromosome"/>
</dbReference>
<reference evidence="9 10" key="1">
    <citation type="submission" date="2019-09" db="EMBL/GenBank/DDBJ databases">
        <title>Complete genome sequence of Arachidicoccus sp. B3-10 isolated from apple orchard soil.</title>
        <authorList>
            <person name="Kim H.S."/>
            <person name="Han K.-I."/>
            <person name="Suh M.K."/>
            <person name="Lee K.C."/>
            <person name="Eom M.K."/>
            <person name="Kim J.-S."/>
            <person name="Kang S.W."/>
            <person name="Sin Y."/>
            <person name="Lee J.-S."/>
        </authorList>
    </citation>
    <scope>NUCLEOTIDE SEQUENCE [LARGE SCALE GENOMIC DNA]</scope>
    <source>
        <strain evidence="9 10">B3-10</strain>
    </source>
</reference>
<evidence type="ECO:0000256" key="6">
    <source>
        <dbReference type="ARBA" id="ARBA00023136"/>
    </source>
</evidence>
<evidence type="ECO:0000313" key="9">
    <source>
        <dbReference type="EMBL" id="QES88518.1"/>
    </source>
</evidence>
<dbReference type="CDD" id="cd01127">
    <property type="entry name" value="TrwB_TraG_TraD_VirD4"/>
    <property type="match status" value="1"/>
</dbReference>
<feature type="transmembrane region" description="Helical" evidence="7">
    <location>
        <begin position="92"/>
        <end position="115"/>
    </location>
</feature>
<keyword evidence="5 7" id="KW-1133">Transmembrane helix</keyword>
<dbReference type="GO" id="GO:0005886">
    <property type="term" value="C:plasma membrane"/>
    <property type="evidence" value="ECO:0007669"/>
    <property type="project" value="UniProtKB-SubCell"/>
</dbReference>
<evidence type="ECO:0000256" key="1">
    <source>
        <dbReference type="ARBA" id="ARBA00004651"/>
    </source>
</evidence>
<dbReference type="RefSeq" id="WP_131329405.1">
    <property type="nucleotide sequence ID" value="NZ_CP044016.1"/>
</dbReference>
<dbReference type="OrthoDB" id="102453at2"/>
<feature type="domain" description="YWFCY" evidence="8">
    <location>
        <begin position="4"/>
        <end position="147"/>
    </location>
</feature>
<dbReference type="NCBIfam" id="NF041326">
    <property type="entry name" value="Bacteroid_MobC"/>
    <property type="match status" value="1"/>
</dbReference>
<feature type="transmembrane region" description="Helical" evidence="7">
    <location>
        <begin position="21"/>
        <end position="41"/>
    </location>
</feature>
<organism evidence="9 10">
    <name type="scientific">Rhizosphaericola mali</name>
    <dbReference type="NCBI Taxonomy" id="2545455"/>
    <lineage>
        <taxon>Bacteria</taxon>
        <taxon>Pseudomonadati</taxon>
        <taxon>Bacteroidota</taxon>
        <taxon>Chitinophagia</taxon>
        <taxon>Chitinophagales</taxon>
        <taxon>Chitinophagaceae</taxon>
        <taxon>Rhizosphaericola</taxon>
    </lineage>
</organism>
<keyword evidence="6 7" id="KW-0472">Membrane</keyword>
<keyword evidence="3" id="KW-1003">Cell membrane</keyword>
<protein>
    <submittedName>
        <fullName evidence="9">TraM recognition domain-containing protein</fullName>
    </submittedName>
</protein>
<evidence type="ECO:0000256" key="4">
    <source>
        <dbReference type="ARBA" id="ARBA00022692"/>
    </source>
</evidence>
<dbReference type="KEGG" id="arac:E0W69_007535"/>
<evidence type="ECO:0000259" key="8">
    <source>
        <dbReference type="Pfam" id="PF14293"/>
    </source>
</evidence>
<sequence>MTGENEQGLRAMLDFTRLISIAILMIHFYGICHGAFTHWGWTSPIIDHIAHNFWKLPIFKTVLFTKVSALLMLVVYLFGIRGKKDEKISIKAALAYCITGLLFYFLSNFLLYIKADLIQISLYYIGMTAAGYLLMVTGGTYLSRILKLKIRRDIFNTENETFPQEERLLENEYSFNLPARYQLNGKLRKSWINIINPFRALLVAGTPGAGKTYFVVRNVIEQQIRKGFSMFLYDFKYDDLSKIAYNSLLENYKHYKVPPSFYVVNFDTPMYRCNPLEPEAMRDISDATEAARTILLGLNRDWIKKQGEFFVESPINFLTAIIWFLKKYEGGKYCTLPHAIEMMQQDYNDLFPVLNSEPEIEVLINPFISAYKNNAKEQLEGQTASAKIAMARLSSPNIYYVLSGNDFTLDINNPDAPKIVCMANNPEKSQTYGAVISLFVFRLLRVILHKGRNKSSLIVDELPSIFLNGIEQFIAVARSYKVSTVLCVQDFSQLVKDYGKELAEVIVNICGNVISGQVTGDTAKQLSERFGKIVQERESVSINRNDTSISRSTQLDSAIPASTIATLSSGEFVGIVADNPEERIDLKTFHSEIINDHKAIATKEKRFKEIPLVRDISAEEIQNNFIQIKNDVDAIIRSVSEMINKKQGTFAKQKSY</sequence>
<evidence type="ECO:0000256" key="3">
    <source>
        <dbReference type="ARBA" id="ARBA00022475"/>
    </source>
</evidence>
<accession>A0A5P2G1F8</accession>
<dbReference type="PANTHER" id="PTHR37937:SF1">
    <property type="entry name" value="CONJUGATIVE TRANSFER: DNA TRANSPORT"/>
    <property type="match status" value="1"/>
</dbReference>
<evidence type="ECO:0000256" key="2">
    <source>
        <dbReference type="ARBA" id="ARBA00008806"/>
    </source>
</evidence>
<evidence type="ECO:0000256" key="5">
    <source>
        <dbReference type="ARBA" id="ARBA00022989"/>
    </source>
</evidence>
<dbReference type="InterPro" id="IPR051539">
    <property type="entry name" value="T4SS-coupling_protein"/>
</dbReference>
<dbReference type="Pfam" id="PF14293">
    <property type="entry name" value="YWFCY"/>
    <property type="match status" value="1"/>
</dbReference>
<dbReference type="Gene3D" id="3.40.50.300">
    <property type="entry name" value="P-loop containing nucleotide triphosphate hydrolases"/>
    <property type="match status" value="2"/>
</dbReference>
<gene>
    <name evidence="9" type="ORF">E0W69_007535</name>
</gene>
<proteinExistence type="inferred from homology"/>
<dbReference type="InterPro" id="IPR025988">
    <property type="entry name" value="YWFCY_dom"/>
</dbReference>
<dbReference type="AlphaFoldDB" id="A0A5P2G1F8"/>
<evidence type="ECO:0000256" key="7">
    <source>
        <dbReference type="SAM" id="Phobius"/>
    </source>
</evidence>
<feature type="transmembrane region" description="Helical" evidence="7">
    <location>
        <begin position="61"/>
        <end position="80"/>
    </location>
</feature>
<dbReference type="InterPro" id="IPR027417">
    <property type="entry name" value="P-loop_NTPase"/>
</dbReference>
<dbReference type="InterPro" id="IPR003688">
    <property type="entry name" value="TraG/VirD4"/>
</dbReference>
<comment type="subcellular location">
    <subcellularLocation>
        <location evidence="1">Cell membrane</location>
        <topology evidence="1">Multi-pass membrane protein</topology>
    </subcellularLocation>
</comment>
<name>A0A5P2G1F8_9BACT</name>
<comment type="similarity">
    <text evidence="2">Belongs to the VirD4/TraG family.</text>
</comment>
<dbReference type="PANTHER" id="PTHR37937">
    <property type="entry name" value="CONJUGATIVE TRANSFER: DNA TRANSPORT"/>
    <property type="match status" value="1"/>
</dbReference>
<dbReference type="Pfam" id="PF02534">
    <property type="entry name" value="T4SS-DNA_transf"/>
    <property type="match status" value="1"/>
</dbReference>
<feature type="transmembrane region" description="Helical" evidence="7">
    <location>
        <begin position="121"/>
        <end position="142"/>
    </location>
</feature>
<keyword evidence="4 7" id="KW-0812">Transmembrane</keyword>
<dbReference type="EMBL" id="CP044016">
    <property type="protein sequence ID" value="QES88518.1"/>
    <property type="molecule type" value="Genomic_DNA"/>
</dbReference>